<protein>
    <recommendedName>
        <fullName evidence="2">Carbohydrate esterase 2 N-terminal domain-containing protein</fullName>
    </recommendedName>
</protein>
<dbReference type="InterPro" id="IPR036514">
    <property type="entry name" value="SGNH_hydro_sf"/>
</dbReference>
<gene>
    <name evidence="3" type="ORF">POJ06DRAFT_298333</name>
</gene>
<feature type="domain" description="Carbohydrate esterase 2 N-terminal" evidence="2">
    <location>
        <begin position="188"/>
        <end position="253"/>
    </location>
</feature>
<name>A0AAD7QYU9_9ASCO</name>
<proteinExistence type="predicted"/>
<evidence type="ECO:0000313" key="4">
    <source>
        <dbReference type="Proteomes" id="UP001217417"/>
    </source>
</evidence>
<keyword evidence="4" id="KW-1185">Reference proteome</keyword>
<dbReference type="RefSeq" id="XP_056047368.1">
    <property type="nucleotide sequence ID" value="XM_056190648.1"/>
</dbReference>
<sequence length="498" mass="56473">MAIPEALTRTLNIASNTVVREAKDWLPASAKGQWSSRFKANESSSGQSFSPSTAGQTTSSAHSTASLPRFNPPRILSQYDNHDDDEPQSPSKSRPRSTYSRLQADIMIPRRNVTLSQKLAAALVGVWFVIFFVKIFRDTGPQVDFDPLRNEIHNNKAIVSPTNANIYYVGRWSRNKAQGSATGLLVSTYFPGTYFDVRFTGTSLSIHLGNLDDPVTMTVRIDNSNTYEILPYGREVVSLASSLPDGEHEARVLFSGARRTDIEALYVDKGESLLPYVDKQHPKRRIVEVFQDTYNSSHPDVLSWSYLLGNKFDVDRVLISGNDMCMSNCPNDIMALDKFYFLGSLSAARGMPKYWYFEEYRPSLMILDLGVATKRLMDKKIMYRLLLPQDASKVYSEAYMNFIRQIRKKVHKRVPILVLRPFDGSLETESLQVVQTLRQQGDKNVHWIDTTSWATGALDDEATKQEKRASFLSLHACPFLRPRDECQFLYPFEGKLEI</sequence>
<feature type="region of interest" description="Disordered" evidence="1">
    <location>
        <begin position="30"/>
        <end position="101"/>
    </location>
</feature>
<dbReference type="Proteomes" id="UP001217417">
    <property type="component" value="Unassembled WGS sequence"/>
</dbReference>
<dbReference type="EMBL" id="JARPMG010000001">
    <property type="protein sequence ID" value="KAJ8103918.1"/>
    <property type="molecule type" value="Genomic_DNA"/>
</dbReference>
<accession>A0AAD7QYU9</accession>
<dbReference type="Gene3D" id="2.60.120.260">
    <property type="entry name" value="Galactose-binding domain-like"/>
    <property type="match status" value="1"/>
</dbReference>
<comment type="caution">
    <text evidence="3">The sequence shown here is derived from an EMBL/GenBank/DDBJ whole genome shotgun (WGS) entry which is preliminary data.</text>
</comment>
<dbReference type="Gene3D" id="3.40.50.1110">
    <property type="entry name" value="SGNH hydrolase"/>
    <property type="match status" value="1"/>
</dbReference>
<evidence type="ECO:0000313" key="3">
    <source>
        <dbReference type="EMBL" id="KAJ8103918.1"/>
    </source>
</evidence>
<evidence type="ECO:0000259" key="2">
    <source>
        <dbReference type="Pfam" id="PF17996"/>
    </source>
</evidence>
<dbReference type="Pfam" id="PF17996">
    <property type="entry name" value="CE2_N"/>
    <property type="match status" value="1"/>
</dbReference>
<evidence type="ECO:0000256" key="1">
    <source>
        <dbReference type="SAM" id="MobiDB-lite"/>
    </source>
</evidence>
<dbReference type="GeneID" id="80885814"/>
<dbReference type="InterPro" id="IPR040794">
    <property type="entry name" value="CE2_N"/>
</dbReference>
<reference evidence="3" key="1">
    <citation type="submission" date="2023-03" db="EMBL/GenBank/DDBJ databases">
        <title>Near-Complete genome sequence of Lipomyces tetrasporous NRRL Y-64009, an oleaginous yeast capable of growing on lignocellulosic hydrolysates.</title>
        <authorList>
            <consortium name="Lawrence Berkeley National Laboratory"/>
            <person name="Jagtap S.S."/>
            <person name="Liu J.-J."/>
            <person name="Walukiewicz H.E."/>
            <person name="Pangilinan J."/>
            <person name="Lipzen A."/>
            <person name="Ahrendt S."/>
            <person name="Koriabine M."/>
            <person name="Cobaugh K."/>
            <person name="Salamov A."/>
            <person name="Yoshinaga Y."/>
            <person name="Ng V."/>
            <person name="Daum C."/>
            <person name="Grigoriev I.V."/>
            <person name="Slininger P.J."/>
            <person name="Dien B.S."/>
            <person name="Jin Y.-S."/>
            <person name="Rao C.V."/>
        </authorList>
    </citation>
    <scope>NUCLEOTIDE SEQUENCE</scope>
    <source>
        <strain evidence="3">NRRL Y-64009</strain>
    </source>
</reference>
<feature type="compositionally biased region" description="Polar residues" evidence="1">
    <location>
        <begin position="88"/>
        <end position="101"/>
    </location>
</feature>
<feature type="compositionally biased region" description="Polar residues" evidence="1">
    <location>
        <begin position="32"/>
        <end position="66"/>
    </location>
</feature>
<dbReference type="AlphaFoldDB" id="A0AAD7QYU9"/>
<organism evidence="3 4">
    <name type="scientific">Lipomyces tetrasporus</name>
    <dbReference type="NCBI Taxonomy" id="54092"/>
    <lineage>
        <taxon>Eukaryota</taxon>
        <taxon>Fungi</taxon>
        <taxon>Dikarya</taxon>
        <taxon>Ascomycota</taxon>
        <taxon>Saccharomycotina</taxon>
        <taxon>Lipomycetes</taxon>
        <taxon>Lipomycetales</taxon>
        <taxon>Lipomycetaceae</taxon>
        <taxon>Lipomyces</taxon>
    </lineage>
</organism>